<protein>
    <submittedName>
        <fullName evidence="1">ABC transporter substrate-binding protein</fullName>
    </submittedName>
</protein>
<name>A0AC61D807_9FIRM</name>
<dbReference type="Proteomes" id="UP000224460">
    <property type="component" value="Unassembled WGS sequence"/>
</dbReference>
<accession>A0AC61D807</accession>
<evidence type="ECO:0000313" key="1">
    <source>
        <dbReference type="EMBL" id="PHV69348.1"/>
    </source>
</evidence>
<evidence type="ECO:0000313" key="2">
    <source>
        <dbReference type="Proteomes" id="UP000224460"/>
    </source>
</evidence>
<sequence>MGRRLMKGVALVLGLGMVMGTIGCGGTTAQPEAKTSEPKQAAAANKENKTDEAVTLNFWHIWGAETDASYNAVKTVIADFEKEYPNIKIKVDTTENEAYKTKIKAAAAANELPDVFSTWGGGFSKPFIEAGRVLAIDEYLEDGTKDRMVGGALANVTYGDKVYGMTFGLSCGAFFMNEELFKANNIKIPETYDELITAVKAFKAVGITPMAVSGKDTWTIAMYFDAMALKAAGNDTIVKTLNKEGSFQDPAFLSAATKFAELVSLGAFPAGAAGLSKDESDIDFLEGKIPMLFNGSWTAGTVYREDSKIKDKVIVRGFPVFGDGKGNKNEFTGGAVDAIMVNADTKHKEAAVLFQKYFCENMARETYLAGAYLPAWKVDVDETNINPLTVQLAELTSQAEGFTLWWDTLLEGNDTQIYLNALQELLLGSITPEEYIAKLETIYQK</sequence>
<proteinExistence type="predicted"/>
<reference evidence="1" key="1">
    <citation type="submission" date="2017-10" db="EMBL/GenBank/DDBJ databases">
        <title>Genome sequence of cellulolytic Lachnospiraceae bacterium XHS1971 isolated from hotspring sediment.</title>
        <authorList>
            <person name="Vasudevan G."/>
            <person name="Joshi A.J."/>
            <person name="Hivarkar S."/>
            <person name="Lanjekar V.B."/>
            <person name="Dhakephalkar P.K."/>
            <person name="Dagar S."/>
        </authorList>
    </citation>
    <scope>NUCLEOTIDE SEQUENCE</scope>
    <source>
        <strain evidence="1">XHS1971</strain>
    </source>
</reference>
<gene>
    <name evidence="1" type="ORF">CS063_16285</name>
</gene>
<dbReference type="EMBL" id="PEDL01000032">
    <property type="protein sequence ID" value="PHV69348.1"/>
    <property type="molecule type" value="Genomic_DNA"/>
</dbReference>
<comment type="caution">
    <text evidence="1">The sequence shown here is derived from an EMBL/GenBank/DDBJ whole genome shotgun (WGS) entry which is preliminary data.</text>
</comment>
<keyword evidence="2" id="KW-1185">Reference proteome</keyword>
<organism evidence="1 2">
    <name type="scientific">Sporanaerobium hydrogeniformans</name>
    <dbReference type="NCBI Taxonomy" id="3072179"/>
    <lineage>
        <taxon>Bacteria</taxon>
        <taxon>Bacillati</taxon>
        <taxon>Bacillota</taxon>
        <taxon>Clostridia</taxon>
        <taxon>Lachnospirales</taxon>
        <taxon>Lachnospiraceae</taxon>
        <taxon>Sporanaerobium</taxon>
    </lineage>
</organism>